<dbReference type="KEGG" id="cheb:HH215_33335"/>
<sequence>MKNDVKYLRRSKAFDMTQEELAQIIGVTKATISAIENGANTSAENMLKISRVFSKDPREIFFVEDVVSETTNELEIGMGGLHGTSN</sequence>
<reference evidence="3 4" key="1">
    <citation type="submission" date="2020-04" db="EMBL/GenBank/DDBJ databases">
        <title>Genome sequencing of novel species.</title>
        <authorList>
            <person name="Heo J."/>
            <person name="Kim S.-J."/>
            <person name="Kim J.-S."/>
            <person name="Hong S.-B."/>
            <person name="Kwon S.-W."/>
        </authorList>
    </citation>
    <scope>NUCLEOTIDE SEQUENCE [LARGE SCALE GENOMIC DNA]</scope>
    <source>
        <strain evidence="3 4">MFER-1</strain>
    </source>
</reference>
<dbReference type="EMBL" id="CP051680">
    <property type="protein sequence ID" value="QJD88463.1"/>
    <property type="molecule type" value="Genomic_DNA"/>
</dbReference>
<accession>A0A7Z2ZQJ0</accession>
<evidence type="ECO:0000313" key="3">
    <source>
        <dbReference type="EMBL" id="QJD88463.1"/>
    </source>
</evidence>
<evidence type="ECO:0000256" key="1">
    <source>
        <dbReference type="ARBA" id="ARBA00023125"/>
    </source>
</evidence>
<dbReference type="GO" id="GO:0003677">
    <property type="term" value="F:DNA binding"/>
    <property type="evidence" value="ECO:0007669"/>
    <property type="project" value="UniProtKB-KW"/>
</dbReference>
<dbReference type="PROSITE" id="PS50943">
    <property type="entry name" value="HTH_CROC1"/>
    <property type="match status" value="1"/>
</dbReference>
<dbReference type="InterPro" id="IPR001387">
    <property type="entry name" value="Cro/C1-type_HTH"/>
</dbReference>
<dbReference type="AlphaFoldDB" id="A0A7Z2ZQJ0"/>
<dbReference type="SMART" id="SM00530">
    <property type="entry name" value="HTH_XRE"/>
    <property type="match status" value="1"/>
</dbReference>
<feature type="domain" description="HTH cro/C1-type" evidence="2">
    <location>
        <begin position="5"/>
        <end position="60"/>
    </location>
</feature>
<proteinExistence type="predicted"/>
<protein>
    <submittedName>
        <fullName evidence="3">Helix-turn-helix domain-containing protein</fullName>
    </submittedName>
</protein>
<dbReference type="PANTHER" id="PTHR46558:SF4">
    <property type="entry name" value="DNA-BIDING PHAGE PROTEIN"/>
    <property type="match status" value="1"/>
</dbReference>
<dbReference type="Gene3D" id="1.10.260.40">
    <property type="entry name" value="lambda repressor-like DNA-binding domains"/>
    <property type="match status" value="1"/>
</dbReference>
<evidence type="ECO:0000259" key="2">
    <source>
        <dbReference type="PROSITE" id="PS50943"/>
    </source>
</evidence>
<dbReference type="SUPFAM" id="SSF47413">
    <property type="entry name" value="lambda repressor-like DNA-binding domains"/>
    <property type="match status" value="1"/>
</dbReference>
<dbReference type="InterPro" id="IPR010982">
    <property type="entry name" value="Lambda_DNA-bd_dom_sf"/>
</dbReference>
<keyword evidence="1" id="KW-0238">DNA-binding</keyword>
<dbReference type="CDD" id="cd00093">
    <property type="entry name" value="HTH_XRE"/>
    <property type="match status" value="1"/>
</dbReference>
<dbReference type="Proteomes" id="UP000502248">
    <property type="component" value="Chromosome"/>
</dbReference>
<organism evidence="3 4">
    <name type="scientific">Cohnella herbarum</name>
    <dbReference type="NCBI Taxonomy" id="2728023"/>
    <lineage>
        <taxon>Bacteria</taxon>
        <taxon>Bacillati</taxon>
        <taxon>Bacillota</taxon>
        <taxon>Bacilli</taxon>
        <taxon>Bacillales</taxon>
        <taxon>Paenibacillaceae</taxon>
        <taxon>Cohnella</taxon>
    </lineage>
</organism>
<gene>
    <name evidence="3" type="ORF">HH215_33335</name>
</gene>
<keyword evidence="4" id="KW-1185">Reference proteome</keyword>
<dbReference type="PANTHER" id="PTHR46558">
    <property type="entry name" value="TRACRIPTIONAL REGULATORY PROTEIN-RELATED-RELATED"/>
    <property type="match status" value="1"/>
</dbReference>
<name>A0A7Z2ZQJ0_9BACL</name>
<dbReference type="Pfam" id="PF01381">
    <property type="entry name" value="HTH_3"/>
    <property type="match status" value="1"/>
</dbReference>
<evidence type="ECO:0000313" key="4">
    <source>
        <dbReference type="Proteomes" id="UP000502248"/>
    </source>
</evidence>